<keyword evidence="2" id="KW-1185">Reference proteome</keyword>
<sequence length="51" mass="5598">MYLRKIEAACTHARGEDFWAEKPLSPGIDHGGTRARRLMESLIAREAAASG</sequence>
<evidence type="ECO:0000313" key="1">
    <source>
        <dbReference type="EMBL" id="MDF8334017.1"/>
    </source>
</evidence>
<accession>A0ABT6CJN7</accession>
<name>A0ABT6CJN7_9SPHN</name>
<comment type="caution">
    <text evidence="1">The sequence shown here is derived from an EMBL/GenBank/DDBJ whole genome shotgun (WGS) entry which is preliminary data.</text>
</comment>
<protein>
    <submittedName>
        <fullName evidence="1">Uncharacterized protein</fullName>
    </submittedName>
</protein>
<organism evidence="1 2">
    <name type="scientific">Novosphingobium cyanobacteriorum</name>
    <dbReference type="NCBI Taxonomy" id="3024215"/>
    <lineage>
        <taxon>Bacteria</taxon>
        <taxon>Pseudomonadati</taxon>
        <taxon>Pseudomonadota</taxon>
        <taxon>Alphaproteobacteria</taxon>
        <taxon>Sphingomonadales</taxon>
        <taxon>Sphingomonadaceae</taxon>
        <taxon>Novosphingobium</taxon>
    </lineage>
</organism>
<dbReference type="Proteomes" id="UP001222770">
    <property type="component" value="Unassembled WGS sequence"/>
</dbReference>
<reference evidence="1 2" key="1">
    <citation type="submission" date="2023-03" db="EMBL/GenBank/DDBJ databases">
        <title>Novosphingobium cyanobacteriorum sp. nov., isolated from a eutrophic reservoir during the Microcystis bloom period.</title>
        <authorList>
            <person name="Kang M."/>
            <person name="Le V."/>
            <person name="Ko S.-R."/>
            <person name="Lee S.-A."/>
            <person name="Ahn C.-Y."/>
        </authorList>
    </citation>
    <scope>NUCLEOTIDE SEQUENCE [LARGE SCALE GENOMIC DNA]</scope>
    <source>
        <strain evidence="1 2">HBC54</strain>
    </source>
</reference>
<evidence type="ECO:0000313" key="2">
    <source>
        <dbReference type="Proteomes" id="UP001222770"/>
    </source>
</evidence>
<gene>
    <name evidence="1" type="ORF">POM99_12450</name>
</gene>
<proteinExistence type="predicted"/>
<dbReference type="RefSeq" id="WP_277278276.1">
    <property type="nucleotide sequence ID" value="NZ_JAROCY010000011.1"/>
</dbReference>
<dbReference type="EMBL" id="JAROCY010000011">
    <property type="protein sequence ID" value="MDF8334017.1"/>
    <property type="molecule type" value="Genomic_DNA"/>
</dbReference>